<keyword evidence="4" id="KW-0539">Nucleus</keyword>
<dbReference type="RefSeq" id="XP_027107971.1">
    <property type="nucleotide sequence ID" value="XM_027252170.1"/>
</dbReference>
<protein>
    <submittedName>
        <fullName evidence="8 9">Transcription factor bHLH149-like</fullName>
    </submittedName>
</protein>
<evidence type="ECO:0000313" key="9">
    <source>
        <dbReference type="RefSeq" id="XP_027107971.1"/>
    </source>
</evidence>
<reference evidence="7" key="1">
    <citation type="journal article" date="2025" name="Foods">
        <title>Unveiling the Microbial Signatures of Arabica Coffee Cherries: Insights into Ripeness Specific Diversity, Functional Traits, and Implications for Quality and Safety.</title>
        <authorList>
            <consortium name="RefSeq"/>
            <person name="Tenea G.N."/>
            <person name="Cifuentes V."/>
            <person name="Reyes P."/>
            <person name="Cevallos-Vallejos M."/>
        </authorList>
    </citation>
    <scope>NUCLEOTIDE SEQUENCE [LARGE SCALE GENOMIC DNA]</scope>
</reference>
<keyword evidence="3" id="KW-0804">Transcription</keyword>
<keyword evidence="7" id="KW-1185">Reference proteome</keyword>
<dbReference type="AlphaFoldDB" id="A0A6P6VZE3"/>
<dbReference type="RefSeq" id="XP_027107970.1">
    <property type="nucleotide sequence ID" value="XM_027252169.1"/>
</dbReference>
<evidence type="ECO:0000313" key="8">
    <source>
        <dbReference type="RefSeq" id="XP_027107970.1"/>
    </source>
</evidence>
<dbReference type="InterPro" id="IPR011598">
    <property type="entry name" value="bHLH_dom"/>
</dbReference>
<name>A0A6P6VZE3_COFAR</name>
<evidence type="ECO:0000256" key="2">
    <source>
        <dbReference type="ARBA" id="ARBA00023015"/>
    </source>
</evidence>
<comment type="subcellular location">
    <subcellularLocation>
        <location evidence="1">Nucleus</location>
    </subcellularLocation>
</comment>
<dbReference type="GO" id="GO:0000976">
    <property type="term" value="F:transcription cis-regulatory region binding"/>
    <property type="evidence" value="ECO:0007669"/>
    <property type="project" value="UniProtKB-ARBA"/>
</dbReference>
<dbReference type="GO" id="GO:0005634">
    <property type="term" value="C:nucleus"/>
    <property type="evidence" value="ECO:0007669"/>
    <property type="project" value="UniProtKB-SubCell"/>
</dbReference>
<dbReference type="SUPFAM" id="SSF47459">
    <property type="entry name" value="HLH, helix-loop-helix DNA-binding domain"/>
    <property type="match status" value="1"/>
</dbReference>
<keyword evidence="2" id="KW-0805">Transcription regulation</keyword>
<reference evidence="8 9" key="2">
    <citation type="submission" date="2025-04" db="UniProtKB">
        <authorList>
            <consortium name="RefSeq"/>
        </authorList>
    </citation>
    <scope>IDENTIFICATION</scope>
    <source>
        <tissue evidence="8 9">Leaves</tissue>
    </source>
</reference>
<dbReference type="InterPro" id="IPR036638">
    <property type="entry name" value="HLH_DNA-bd_sf"/>
</dbReference>
<dbReference type="PROSITE" id="PS50888">
    <property type="entry name" value="BHLH"/>
    <property type="match status" value="1"/>
</dbReference>
<dbReference type="GeneID" id="113727812"/>
<accession>A0A6P6VZE3</accession>
<evidence type="ECO:0000256" key="3">
    <source>
        <dbReference type="ARBA" id="ARBA00023163"/>
    </source>
</evidence>
<organism evidence="7 8">
    <name type="scientific">Coffea arabica</name>
    <name type="common">Arabian coffee</name>
    <dbReference type="NCBI Taxonomy" id="13443"/>
    <lineage>
        <taxon>Eukaryota</taxon>
        <taxon>Viridiplantae</taxon>
        <taxon>Streptophyta</taxon>
        <taxon>Embryophyta</taxon>
        <taxon>Tracheophyta</taxon>
        <taxon>Spermatophyta</taxon>
        <taxon>Magnoliopsida</taxon>
        <taxon>eudicotyledons</taxon>
        <taxon>Gunneridae</taxon>
        <taxon>Pentapetalae</taxon>
        <taxon>asterids</taxon>
        <taxon>lamiids</taxon>
        <taxon>Gentianales</taxon>
        <taxon>Rubiaceae</taxon>
        <taxon>Ixoroideae</taxon>
        <taxon>Gardenieae complex</taxon>
        <taxon>Bertiereae - Coffeeae clade</taxon>
        <taxon>Coffeeae</taxon>
        <taxon>Coffea</taxon>
    </lineage>
</organism>
<evidence type="ECO:0000259" key="6">
    <source>
        <dbReference type="PROSITE" id="PS50888"/>
    </source>
</evidence>
<evidence type="ECO:0000313" key="7">
    <source>
        <dbReference type="Proteomes" id="UP001652660"/>
    </source>
</evidence>
<dbReference type="OrthoDB" id="1647165at2759"/>
<feature type="region of interest" description="Disordered" evidence="5">
    <location>
        <begin position="1"/>
        <end position="52"/>
    </location>
</feature>
<dbReference type="PANTHER" id="PTHR33124">
    <property type="entry name" value="TRANSCRIPTION FACTOR IBH1-LIKE 1"/>
    <property type="match status" value="1"/>
</dbReference>
<feature type="domain" description="BHLH" evidence="6">
    <location>
        <begin position="129"/>
        <end position="178"/>
    </location>
</feature>
<proteinExistence type="predicted"/>
<dbReference type="PANTHER" id="PTHR33124:SF81">
    <property type="entry name" value="TRANSCRIPTION FACTOR BHLH149-LIKE"/>
    <property type="match status" value="1"/>
</dbReference>
<gene>
    <name evidence="8 9" type="primary">LOC113727812</name>
</gene>
<dbReference type="Proteomes" id="UP001652660">
    <property type="component" value="Chromosome 2c"/>
</dbReference>
<dbReference type="Pfam" id="PF26576">
    <property type="entry name" value="IBH1_N"/>
    <property type="match status" value="1"/>
</dbReference>
<dbReference type="InterPro" id="IPR044660">
    <property type="entry name" value="IBH1-like"/>
</dbReference>
<evidence type="ECO:0000256" key="4">
    <source>
        <dbReference type="ARBA" id="ARBA00023242"/>
    </source>
</evidence>
<dbReference type="GO" id="GO:0046983">
    <property type="term" value="F:protein dimerization activity"/>
    <property type="evidence" value="ECO:0007669"/>
    <property type="project" value="InterPro"/>
</dbReference>
<sequence>MMTSEYSISNPEADSNDRSRESKRKRRRKIGPEDSLGQPENIADPSRWRSESEERIYATKLVDELSKVRPAPSSPVSGGRAVRETADRVLAVAAKGRSRWGRAILTGRLSFRLSQINKRHRHMKTKVTGDNRLKKPVSKKRLPPLQRKVKVLGRLVPGCQKISFPSLLEEATDYIAALQMQVRAMTVLSELLGGGGGGGNGNASASGGSNQS</sequence>
<dbReference type="InterPro" id="IPR059002">
    <property type="entry name" value="IBH1_N"/>
</dbReference>
<dbReference type="GO" id="GO:0006355">
    <property type="term" value="P:regulation of DNA-templated transcription"/>
    <property type="evidence" value="ECO:0007669"/>
    <property type="project" value="InterPro"/>
</dbReference>
<evidence type="ECO:0000256" key="5">
    <source>
        <dbReference type="SAM" id="MobiDB-lite"/>
    </source>
</evidence>
<dbReference type="InterPro" id="IPR044549">
    <property type="entry name" value="bHLH_AtIBH1-like"/>
</dbReference>
<feature type="compositionally biased region" description="Polar residues" evidence="5">
    <location>
        <begin position="1"/>
        <end position="13"/>
    </location>
</feature>
<dbReference type="CDD" id="cd11444">
    <property type="entry name" value="bHLH_AtIBH1_like"/>
    <property type="match status" value="1"/>
</dbReference>
<evidence type="ECO:0000256" key="1">
    <source>
        <dbReference type="ARBA" id="ARBA00004123"/>
    </source>
</evidence>